<dbReference type="EMBL" id="AXCN02000839">
    <property type="status" value="NOT_ANNOTATED_CDS"/>
    <property type="molecule type" value="Genomic_DNA"/>
</dbReference>
<organism evidence="3 4">
    <name type="scientific">Anopheles farauti</name>
    <dbReference type="NCBI Taxonomy" id="69004"/>
    <lineage>
        <taxon>Eukaryota</taxon>
        <taxon>Metazoa</taxon>
        <taxon>Ecdysozoa</taxon>
        <taxon>Arthropoda</taxon>
        <taxon>Hexapoda</taxon>
        <taxon>Insecta</taxon>
        <taxon>Pterygota</taxon>
        <taxon>Neoptera</taxon>
        <taxon>Endopterygota</taxon>
        <taxon>Diptera</taxon>
        <taxon>Nematocera</taxon>
        <taxon>Culicoidea</taxon>
        <taxon>Culicidae</taxon>
        <taxon>Anophelinae</taxon>
        <taxon>Anopheles</taxon>
    </lineage>
</organism>
<keyword evidence="2" id="KW-0812">Transmembrane</keyword>
<dbReference type="Proteomes" id="UP000075886">
    <property type="component" value="Unassembled WGS sequence"/>
</dbReference>
<keyword evidence="2" id="KW-1133">Transmembrane helix</keyword>
<evidence type="ECO:0000313" key="4">
    <source>
        <dbReference type="Proteomes" id="UP000075886"/>
    </source>
</evidence>
<reference evidence="3" key="2">
    <citation type="submission" date="2020-05" db="UniProtKB">
        <authorList>
            <consortium name="EnsemblMetazoa"/>
        </authorList>
    </citation>
    <scope>IDENTIFICATION</scope>
    <source>
        <strain evidence="3">FAR1</strain>
    </source>
</reference>
<sequence>MGDGVGGTVNGGKNGGYHLRMRRPVSHMHLHPLRPALVIALVKRAGPICTGPETNCLGCRYNIATKRSGCKYRPQRVRLKFSGSKSALAEVVVVVVLVVLQFNFAKINLARPTRVSRFREGTVPQREWRRRRGETRNSMEAPGCSNFPPHPMTGEGKTQPHQLMV</sequence>
<evidence type="ECO:0000256" key="1">
    <source>
        <dbReference type="SAM" id="MobiDB-lite"/>
    </source>
</evidence>
<dbReference type="EnsemblMetazoa" id="AFAF003338-RA">
    <property type="protein sequence ID" value="AFAF003338-PA"/>
    <property type="gene ID" value="AFAF003338"/>
</dbReference>
<proteinExistence type="predicted"/>
<evidence type="ECO:0000313" key="3">
    <source>
        <dbReference type="EnsemblMetazoa" id="AFAF003338-PA"/>
    </source>
</evidence>
<dbReference type="AlphaFoldDB" id="A0A182Q5A4"/>
<keyword evidence="4" id="KW-1185">Reference proteome</keyword>
<feature type="transmembrane region" description="Helical" evidence="2">
    <location>
        <begin position="87"/>
        <end position="109"/>
    </location>
</feature>
<protein>
    <submittedName>
        <fullName evidence="3">Uncharacterized protein</fullName>
    </submittedName>
</protein>
<keyword evidence="2" id="KW-0472">Membrane</keyword>
<name>A0A182Q5A4_9DIPT</name>
<feature type="region of interest" description="Disordered" evidence="1">
    <location>
        <begin position="126"/>
        <end position="165"/>
    </location>
</feature>
<reference evidence="4" key="1">
    <citation type="submission" date="2014-01" db="EMBL/GenBank/DDBJ databases">
        <title>The Genome Sequence of Anopheles farauti FAR1 (V2).</title>
        <authorList>
            <consortium name="The Broad Institute Genomics Platform"/>
            <person name="Neafsey D.E."/>
            <person name="Besansky N."/>
            <person name="Howell P."/>
            <person name="Walton C."/>
            <person name="Young S.K."/>
            <person name="Zeng Q."/>
            <person name="Gargeya S."/>
            <person name="Fitzgerald M."/>
            <person name="Haas B."/>
            <person name="Abouelleil A."/>
            <person name="Allen A.W."/>
            <person name="Alvarado L."/>
            <person name="Arachchi H.M."/>
            <person name="Berlin A.M."/>
            <person name="Chapman S.B."/>
            <person name="Gainer-Dewar J."/>
            <person name="Goldberg J."/>
            <person name="Griggs A."/>
            <person name="Gujja S."/>
            <person name="Hansen M."/>
            <person name="Howarth C."/>
            <person name="Imamovic A."/>
            <person name="Ireland A."/>
            <person name="Larimer J."/>
            <person name="McCowan C."/>
            <person name="Murphy C."/>
            <person name="Pearson M."/>
            <person name="Poon T.W."/>
            <person name="Priest M."/>
            <person name="Roberts A."/>
            <person name="Saif S."/>
            <person name="Shea T."/>
            <person name="Sisk P."/>
            <person name="Sykes S."/>
            <person name="Wortman J."/>
            <person name="Nusbaum C."/>
            <person name="Birren B."/>
        </authorList>
    </citation>
    <scope>NUCLEOTIDE SEQUENCE [LARGE SCALE GENOMIC DNA]</scope>
    <source>
        <strain evidence="4">FAR1</strain>
    </source>
</reference>
<dbReference type="VEuPathDB" id="VectorBase:AFAF003338"/>
<evidence type="ECO:0000256" key="2">
    <source>
        <dbReference type="SAM" id="Phobius"/>
    </source>
</evidence>
<accession>A0A182Q5A4</accession>